<reference evidence="2 3" key="1">
    <citation type="submission" date="2019-06" db="EMBL/GenBank/DDBJ databases">
        <title>Draft genomes of female and male turbot (Scophthalmus maximus).</title>
        <authorList>
            <person name="Xu H."/>
            <person name="Xu X.-W."/>
            <person name="Shao C."/>
            <person name="Chen S."/>
        </authorList>
    </citation>
    <scope>NUCLEOTIDE SEQUENCE [LARGE SCALE GENOMIC DNA]</scope>
    <source>
        <strain evidence="2">Ysfricsl-2016a</strain>
        <tissue evidence="2">Blood</tissue>
    </source>
</reference>
<comment type="caution">
    <text evidence="2">The sequence shown here is derived from an EMBL/GenBank/DDBJ whole genome shotgun (WGS) entry which is preliminary data.</text>
</comment>
<feature type="region of interest" description="Disordered" evidence="1">
    <location>
        <begin position="52"/>
        <end position="141"/>
    </location>
</feature>
<dbReference type="AlphaFoldDB" id="A0A6A4T2V9"/>
<organism evidence="2 3">
    <name type="scientific">Scophthalmus maximus</name>
    <name type="common">Turbot</name>
    <name type="synonym">Psetta maxima</name>
    <dbReference type="NCBI Taxonomy" id="52904"/>
    <lineage>
        <taxon>Eukaryota</taxon>
        <taxon>Metazoa</taxon>
        <taxon>Chordata</taxon>
        <taxon>Craniata</taxon>
        <taxon>Vertebrata</taxon>
        <taxon>Euteleostomi</taxon>
        <taxon>Actinopterygii</taxon>
        <taxon>Neopterygii</taxon>
        <taxon>Teleostei</taxon>
        <taxon>Neoteleostei</taxon>
        <taxon>Acanthomorphata</taxon>
        <taxon>Carangaria</taxon>
        <taxon>Pleuronectiformes</taxon>
        <taxon>Pleuronectoidei</taxon>
        <taxon>Scophthalmidae</taxon>
        <taxon>Scophthalmus</taxon>
    </lineage>
</organism>
<evidence type="ECO:0000313" key="3">
    <source>
        <dbReference type="Proteomes" id="UP000438429"/>
    </source>
</evidence>
<feature type="compositionally biased region" description="Polar residues" evidence="1">
    <location>
        <begin position="58"/>
        <end position="69"/>
    </location>
</feature>
<evidence type="ECO:0000256" key="1">
    <source>
        <dbReference type="SAM" id="MobiDB-lite"/>
    </source>
</evidence>
<protein>
    <submittedName>
        <fullName evidence="2">Uncharacterized protein</fullName>
    </submittedName>
</protein>
<dbReference type="EMBL" id="VEVO01000009">
    <property type="protein sequence ID" value="KAF0037554.1"/>
    <property type="molecule type" value="Genomic_DNA"/>
</dbReference>
<name>A0A6A4T2V9_SCOMX</name>
<gene>
    <name evidence="2" type="ORF">F2P81_010428</name>
</gene>
<sequence>MSFIMVVRSRDSQHPTEVHIIGLISTSALPAVTLCHHAPRASCTRASAGELRAVDSTVPRTTRTTGSDGQSRDPTENRSAALCQRLSEEEQREAPENEEDSKFREETASSLTTAMLGRRRRTDCTTSTFTASDSPNDPKVGFKLSEFGKRGAYTIGGGDLCVDRKSRQLLTQLNKGSRP</sequence>
<feature type="compositionally biased region" description="Polar residues" evidence="1">
    <location>
        <begin position="124"/>
        <end position="135"/>
    </location>
</feature>
<accession>A0A6A4T2V9</accession>
<feature type="compositionally biased region" description="Basic and acidic residues" evidence="1">
    <location>
        <begin position="86"/>
        <end position="107"/>
    </location>
</feature>
<proteinExistence type="predicted"/>
<evidence type="ECO:0000313" key="2">
    <source>
        <dbReference type="EMBL" id="KAF0037554.1"/>
    </source>
</evidence>
<dbReference type="Proteomes" id="UP000438429">
    <property type="component" value="Unassembled WGS sequence"/>
</dbReference>